<dbReference type="Pfam" id="PF16105">
    <property type="entry name" value="DUF4823"/>
    <property type="match status" value="1"/>
</dbReference>
<dbReference type="HOGENOM" id="CLU_1560455_0_0_7"/>
<dbReference type="EMBL" id="CP003221">
    <property type="protein sequence ID" value="EGJ49623.1"/>
    <property type="molecule type" value="Genomic_DNA"/>
</dbReference>
<dbReference type="Proteomes" id="UP000007844">
    <property type="component" value="Chromosome"/>
</dbReference>
<dbReference type="PROSITE" id="PS51257">
    <property type="entry name" value="PROKAR_LIPOPROTEIN"/>
    <property type="match status" value="1"/>
</dbReference>
<protein>
    <recommendedName>
        <fullName evidence="4">Lipoprotein</fullName>
    </recommendedName>
</protein>
<feature type="signal peptide" evidence="1">
    <location>
        <begin position="1"/>
        <end position="22"/>
    </location>
</feature>
<evidence type="ECO:0000256" key="1">
    <source>
        <dbReference type="SAM" id="SignalP"/>
    </source>
</evidence>
<evidence type="ECO:0000313" key="2">
    <source>
        <dbReference type="EMBL" id="EGJ49623.1"/>
    </source>
</evidence>
<keyword evidence="1" id="KW-0732">Signal</keyword>
<proteinExistence type="predicted"/>
<name>F3YYX8_DESAF</name>
<sequence precursor="true">MKTCFRSLLVLCFVLSLGCATSLVVSDTNQRLPANTPVYVAVDADGGSGDRIHEGSGLLAAVAVAKALEPYTSSRLMGLNRESRDEALASARRANAAYLFVPRIVSWEDRTTLSARPQSAELVVSVIEVESGNSVVSAQIAGKSQAFLSTGTPQEQLATPLSDWADQLFAR</sequence>
<evidence type="ECO:0008006" key="4">
    <source>
        <dbReference type="Google" id="ProtNLM"/>
    </source>
</evidence>
<organism evidence="2 3">
    <name type="scientific">Desulfocurvibacter africanus subsp. africanus str. Walvis Bay</name>
    <dbReference type="NCBI Taxonomy" id="690850"/>
    <lineage>
        <taxon>Bacteria</taxon>
        <taxon>Pseudomonadati</taxon>
        <taxon>Thermodesulfobacteriota</taxon>
        <taxon>Desulfovibrionia</taxon>
        <taxon>Desulfovibrionales</taxon>
        <taxon>Desulfovibrionaceae</taxon>
        <taxon>Desulfocurvibacter</taxon>
    </lineage>
</organism>
<gene>
    <name evidence="2" type="ORF">Desaf_1284</name>
</gene>
<dbReference type="KEGG" id="daf:Desaf_1284"/>
<dbReference type="InterPro" id="IPR032248">
    <property type="entry name" value="DUF4823"/>
</dbReference>
<feature type="chain" id="PRO_5003303245" description="Lipoprotein" evidence="1">
    <location>
        <begin position="23"/>
        <end position="171"/>
    </location>
</feature>
<dbReference type="RefSeq" id="WP_014259420.1">
    <property type="nucleotide sequence ID" value="NC_016629.1"/>
</dbReference>
<evidence type="ECO:0000313" key="3">
    <source>
        <dbReference type="Proteomes" id="UP000007844"/>
    </source>
</evidence>
<accession>F3YYX8</accession>
<dbReference type="AlphaFoldDB" id="F3YYX8"/>
<reference evidence="2 3" key="1">
    <citation type="journal article" date="2011" name="J. Bacteriol.">
        <title>Genome sequence of the mercury-methylating and pleomorphic Desulfovibrio africanus Strain Walvis Bay.</title>
        <authorList>
            <person name="Brown S.D."/>
            <person name="Wall J.D."/>
            <person name="Kucken A.M."/>
            <person name="Gilmour C.C."/>
            <person name="Podar M."/>
            <person name="Brandt C.C."/>
            <person name="Teshima H."/>
            <person name="Detter J.C."/>
            <person name="Han C.S."/>
            <person name="Land M.L."/>
            <person name="Lucas S."/>
            <person name="Han J."/>
            <person name="Pennacchio L."/>
            <person name="Nolan M."/>
            <person name="Pitluck S."/>
            <person name="Woyke T."/>
            <person name="Goodwin L."/>
            <person name="Palumbo A.V."/>
            <person name="Elias D.A."/>
        </authorList>
    </citation>
    <scope>NUCLEOTIDE SEQUENCE [LARGE SCALE GENOMIC DNA]</scope>
    <source>
        <strain evidence="2 3">Walvis Bay</strain>
    </source>
</reference>
<keyword evidence="3" id="KW-1185">Reference proteome</keyword>